<keyword evidence="4" id="KW-0378">Hydrolase</keyword>
<evidence type="ECO:0000256" key="2">
    <source>
        <dbReference type="ARBA" id="ARBA00009045"/>
    </source>
</evidence>
<dbReference type="Pfam" id="PF01694">
    <property type="entry name" value="Rhomboid"/>
    <property type="match status" value="1"/>
</dbReference>
<dbReference type="InterPro" id="IPR022764">
    <property type="entry name" value="Peptidase_S54_rhomboid_dom"/>
</dbReference>
<evidence type="ECO:0000313" key="8">
    <source>
        <dbReference type="EMBL" id="POW10452.1"/>
    </source>
</evidence>
<dbReference type="InterPro" id="IPR035952">
    <property type="entry name" value="Rhomboid-like_sf"/>
</dbReference>
<dbReference type="GO" id="GO:0006465">
    <property type="term" value="P:signal peptide processing"/>
    <property type="evidence" value="ECO:0007669"/>
    <property type="project" value="TreeGrafter"/>
</dbReference>
<proteinExistence type="inferred from homology"/>
<evidence type="ECO:0000256" key="3">
    <source>
        <dbReference type="ARBA" id="ARBA00022692"/>
    </source>
</evidence>
<dbReference type="VEuPathDB" id="FungiDB:PSTT_06079"/>
<dbReference type="VEuPathDB" id="FungiDB:PSHT_03114"/>
<accession>A0A2S4VLM5</accession>
<dbReference type="InterPro" id="IPR050925">
    <property type="entry name" value="Rhomboid_protease_S54"/>
</dbReference>
<comment type="similarity">
    <text evidence="2">Belongs to the peptidase S54 family.</text>
</comment>
<evidence type="ECO:0000256" key="4">
    <source>
        <dbReference type="ARBA" id="ARBA00022801"/>
    </source>
</evidence>
<comment type="subcellular location">
    <subcellularLocation>
        <location evidence="1">Membrane</location>
        <topology evidence="1">Multi-pass membrane protein</topology>
    </subcellularLocation>
</comment>
<dbReference type="GO" id="GO:0004252">
    <property type="term" value="F:serine-type endopeptidase activity"/>
    <property type="evidence" value="ECO:0007669"/>
    <property type="project" value="InterPro"/>
</dbReference>
<gene>
    <name evidence="8" type="ORF">PSTT_06079</name>
</gene>
<sequence>VQHSNISHHATIMPPFELSAPVVSWPHKVFCPLTISNTDTQTGRSLYFQNPPSNFRKTYQHSNIYFDKSNLGRIDVKKMPITNHNLNVTLNDDILRETRNPDSTSARKPGTWRPFVFTLGISLLAFGLAIDQTNRDTAEKIDYIRTHQGTFPSWFSKTFTGYASYLDPSDAQLQQLRKLDKLNFIKDYGLNSIFPHHLLNWYINLDMLCHCTHQFANIPIWQMPRFFKSMTQRFTHFPLSGRSYTLLTSTLSALHFGFNMLALYSIGSTAHDYLTHRLRASRDVDPVRIPESTPTYHFLAFYMASLNKTYKMDETWLTIFHCLHQLAGLAASFGSHAYSMLITLEMAQGLLKSSTPPSPILPSLGASGAIYGCLSKFTSHLCQNEVSLKSLASFLFYHLASGHISNDRISISRSTRLLDLSAWVPIKIGNAMLFDFIGVIRNWRYFDHMAHLCGGFAGVFWYFFMDKWFDVLRLKVWNRYLVKQNEE</sequence>
<dbReference type="Proteomes" id="UP000239156">
    <property type="component" value="Unassembled WGS sequence"/>
</dbReference>
<evidence type="ECO:0000259" key="7">
    <source>
        <dbReference type="Pfam" id="PF01694"/>
    </source>
</evidence>
<organism evidence="8 9">
    <name type="scientific">Puccinia striiformis</name>
    <dbReference type="NCBI Taxonomy" id="27350"/>
    <lineage>
        <taxon>Eukaryota</taxon>
        <taxon>Fungi</taxon>
        <taxon>Dikarya</taxon>
        <taxon>Basidiomycota</taxon>
        <taxon>Pucciniomycotina</taxon>
        <taxon>Pucciniomycetes</taxon>
        <taxon>Pucciniales</taxon>
        <taxon>Pucciniaceae</taxon>
        <taxon>Puccinia</taxon>
    </lineage>
</organism>
<dbReference type="PANTHER" id="PTHR43731:SF14">
    <property type="entry name" value="PRESENILIN-ASSOCIATED RHOMBOID-LIKE PROTEIN, MITOCHONDRIAL"/>
    <property type="match status" value="1"/>
</dbReference>
<keyword evidence="9" id="KW-1185">Reference proteome</keyword>
<feature type="domain" description="Peptidase S54 rhomboid" evidence="7">
    <location>
        <begin position="325"/>
        <end position="465"/>
    </location>
</feature>
<keyword evidence="3" id="KW-0812">Transmembrane</keyword>
<evidence type="ECO:0000256" key="5">
    <source>
        <dbReference type="ARBA" id="ARBA00022989"/>
    </source>
</evidence>
<reference evidence="8" key="1">
    <citation type="submission" date="2017-12" db="EMBL/GenBank/DDBJ databases">
        <title>Gene loss provides genomic basis for host adaptation in cereal stripe rust fungi.</title>
        <authorList>
            <person name="Xia C."/>
        </authorList>
    </citation>
    <scope>NUCLEOTIDE SEQUENCE [LARGE SCALE GENOMIC DNA]</scope>
    <source>
        <strain evidence="8">93-210</strain>
    </source>
</reference>
<keyword evidence="5" id="KW-1133">Transmembrane helix</keyword>
<name>A0A2S4VLM5_9BASI</name>
<dbReference type="Gene3D" id="1.20.1540.10">
    <property type="entry name" value="Rhomboid-like"/>
    <property type="match status" value="1"/>
</dbReference>
<dbReference type="GO" id="GO:0016020">
    <property type="term" value="C:membrane"/>
    <property type="evidence" value="ECO:0007669"/>
    <property type="project" value="UniProtKB-SubCell"/>
</dbReference>
<evidence type="ECO:0000256" key="1">
    <source>
        <dbReference type="ARBA" id="ARBA00004141"/>
    </source>
</evidence>
<feature type="non-terminal residue" evidence="8">
    <location>
        <position position="1"/>
    </location>
</feature>
<dbReference type="PANTHER" id="PTHR43731">
    <property type="entry name" value="RHOMBOID PROTEASE"/>
    <property type="match status" value="1"/>
</dbReference>
<protein>
    <recommendedName>
        <fullName evidence="7">Peptidase S54 rhomboid domain-containing protein</fullName>
    </recommendedName>
</protein>
<evidence type="ECO:0000256" key="6">
    <source>
        <dbReference type="ARBA" id="ARBA00023136"/>
    </source>
</evidence>
<dbReference type="SUPFAM" id="SSF144091">
    <property type="entry name" value="Rhomboid-like"/>
    <property type="match status" value="1"/>
</dbReference>
<evidence type="ECO:0000313" key="9">
    <source>
        <dbReference type="Proteomes" id="UP000239156"/>
    </source>
</evidence>
<comment type="caution">
    <text evidence="8">The sequence shown here is derived from an EMBL/GenBank/DDBJ whole genome shotgun (WGS) entry which is preliminary data.</text>
</comment>
<keyword evidence="6" id="KW-0472">Membrane</keyword>
<dbReference type="EMBL" id="PKSL01000046">
    <property type="protein sequence ID" value="POW10452.1"/>
    <property type="molecule type" value="Genomic_DNA"/>
</dbReference>
<dbReference type="AlphaFoldDB" id="A0A2S4VLM5"/>